<dbReference type="Proteomes" id="UP000053593">
    <property type="component" value="Unassembled WGS sequence"/>
</dbReference>
<evidence type="ECO:0000313" key="2">
    <source>
        <dbReference type="EMBL" id="KIK63876.1"/>
    </source>
</evidence>
<keyword evidence="3" id="KW-1185">Reference proteome</keyword>
<evidence type="ECO:0000259" key="1">
    <source>
        <dbReference type="Pfam" id="PF01145"/>
    </source>
</evidence>
<reference evidence="2 3" key="1">
    <citation type="submission" date="2014-04" db="EMBL/GenBank/DDBJ databases">
        <title>Evolutionary Origins and Diversification of the Mycorrhizal Mutualists.</title>
        <authorList>
            <consortium name="DOE Joint Genome Institute"/>
            <consortium name="Mycorrhizal Genomics Consortium"/>
            <person name="Kohler A."/>
            <person name="Kuo A."/>
            <person name="Nagy L.G."/>
            <person name="Floudas D."/>
            <person name="Copeland A."/>
            <person name="Barry K.W."/>
            <person name="Cichocki N."/>
            <person name="Veneault-Fourrey C."/>
            <person name="LaButti K."/>
            <person name="Lindquist E.A."/>
            <person name="Lipzen A."/>
            <person name="Lundell T."/>
            <person name="Morin E."/>
            <person name="Murat C."/>
            <person name="Riley R."/>
            <person name="Ohm R."/>
            <person name="Sun H."/>
            <person name="Tunlid A."/>
            <person name="Henrissat B."/>
            <person name="Grigoriev I.V."/>
            <person name="Hibbett D.S."/>
            <person name="Martin F."/>
        </authorList>
    </citation>
    <scope>NUCLEOTIDE SEQUENCE [LARGE SCALE GENOMIC DNA]</scope>
    <source>
        <strain evidence="2 3">FD-317 M1</strain>
    </source>
</reference>
<dbReference type="HOGENOM" id="CLU_025744_0_0_1"/>
<dbReference type="InterPro" id="IPR001107">
    <property type="entry name" value="Band_7"/>
</dbReference>
<evidence type="ECO:0000313" key="3">
    <source>
        <dbReference type="Proteomes" id="UP000053593"/>
    </source>
</evidence>
<feature type="domain" description="Band 7" evidence="1">
    <location>
        <begin position="204"/>
        <end position="383"/>
    </location>
</feature>
<proteinExistence type="predicted"/>
<accession>A0A0D0C6T6</accession>
<name>A0A0D0C6T6_9AGAR</name>
<protein>
    <recommendedName>
        <fullName evidence="1">Band 7 domain-containing protein</fullName>
    </recommendedName>
</protein>
<dbReference type="InterPro" id="IPR036013">
    <property type="entry name" value="Band_7/SPFH_dom_sf"/>
</dbReference>
<dbReference type="SUPFAM" id="SSF117892">
    <property type="entry name" value="Band 7/SPFH domain"/>
    <property type="match status" value="1"/>
</dbReference>
<dbReference type="EMBL" id="KN834763">
    <property type="protein sequence ID" value="KIK63876.1"/>
    <property type="molecule type" value="Genomic_DNA"/>
</dbReference>
<sequence>MPSAIPQRIGQPFVNSIEAELEERPFFVRIGKSGLIAALQKLDEQLQEVPTDWIGSEISPGQLGLINHGGSPKILTRPGRYPGFPLRNWWARSFAGKKGLSDTVIEFLGLTVVQVSQNQAAIVSDPQNRIFVIKNAGFVAFAIEGTYDVLSIVDQTHLPTVVKDRITGSILGWTHEVKMKSKISTQQEKEYVAATFLNIPASNCAILQRGDDLELLGAGQSVITNPSVTLRGLYTLGENQIEMPTKDIFTRDQVPVSLTIYLKWQLTEPLKLTTHGYNTPYDALRDKTQSILTQIVAHLDYSAMVKQRSIGPDNMNDGTDASSAFLDALRTRAMDEMHEAALDYGIVLKDLAVIDRQFKGEIASTMDKLTTRALQAQVEAANVDRENSNKVKQEEGALSVARIKAQARNTQADSEAYSVVAAAKAAAQRTRIEAEAAAEATRIAAQAEAEAIRIKAGADSEVVDQFAREMELRRIEVSRIRAYGSKTVFVPEATGGQIGQAMMLGMGMNAGADAQRK</sequence>
<dbReference type="OrthoDB" id="6738456at2759"/>
<dbReference type="Pfam" id="PF01145">
    <property type="entry name" value="Band_7"/>
    <property type="match status" value="1"/>
</dbReference>
<dbReference type="Gene3D" id="3.30.479.30">
    <property type="entry name" value="Band 7 domain"/>
    <property type="match status" value="1"/>
</dbReference>
<dbReference type="AlphaFoldDB" id="A0A0D0C6T6"/>
<organism evidence="2 3">
    <name type="scientific">Collybiopsis luxurians FD-317 M1</name>
    <dbReference type="NCBI Taxonomy" id="944289"/>
    <lineage>
        <taxon>Eukaryota</taxon>
        <taxon>Fungi</taxon>
        <taxon>Dikarya</taxon>
        <taxon>Basidiomycota</taxon>
        <taxon>Agaricomycotina</taxon>
        <taxon>Agaricomycetes</taxon>
        <taxon>Agaricomycetidae</taxon>
        <taxon>Agaricales</taxon>
        <taxon>Marasmiineae</taxon>
        <taxon>Omphalotaceae</taxon>
        <taxon>Collybiopsis</taxon>
        <taxon>Collybiopsis luxurians</taxon>
    </lineage>
</organism>
<gene>
    <name evidence="2" type="ORF">GYMLUDRAFT_162848</name>
</gene>